<gene>
    <name evidence="1" type="ORF">ACFFQV_04265</name>
</gene>
<keyword evidence="2" id="KW-1185">Reference proteome</keyword>
<evidence type="ECO:0000313" key="1">
    <source>
        <dbReference type="EMBL" id="MFB9641503.1"/>
    </source>
</evidence>
<dbReference type="EMBL" id="JBHMBL010000001">
    <property type="protein sequence ID" value="MFB9641503.1"/>
    <property type="molecule type" value="Genomic_DNA"/>
</dbReference>
<evidence type="ECO:0000313" key="2">
    <source>
        <dbReference type="Proteomes" id="UP001589667"/>
    </source>
</evidence>
<reference evidence="1 2" key="1">
    <citation type="submission" date="2024-09" db="EMBL/GenBank/DDBJ databases">
        <authorList>
            <person name="Sun Q."/>
            <person name="Mori K."/>
        </authorList>
    </citation>
    <scope>NUCLEOTIDE SEQUENCE [LARGE SCALE GENOMIC DNA]</scope>
    <source>
        <strain evidence="1 2">JCM 14321</strain>
    </source>
</reference>
<comment type="caution">
    <text evidence="1">The sequence shown here is derived from an EMBL/GenBank/DDBJ whole genome shotgun (WGS) entry which is preliminary data.</text>
</comment>
<accession>A0ABV5SMD8</accession>
<dbReference type="Proteomes" id="UP001589667">
    <property type="component" value="Unassembled WGS sequence"/>
</dbReference>
<sequence>MMFKDRPAPRVDLDLPNCFHSGAFKSKLDPTDASEEREHVHVAHICLSSGLAGFSLCFELSSAFVFVVADCFALP</sequence>
<dbReference type="RefSeq" id="WP_246192087.1">
    <property type="nucleotide sequence ID" value="NZ_BAAANI010000006.1"/>
</dbReference>
<proteinExistence type="predicted"/>
<organism evidence="1 2">
    <name type="scientific">Agromyces lapidis</name>
    <dbReference type="NCBI Taxonomy" id="279574"/>
    <lineage>
        <taxon>Bacteria</taxon>
        <taxon>Bacillati</taxon>
        <taxon>Actinomycetota</taxon>
        <taxon>Actinomycetes</taxon>
        <taxon>Micrococcales</taxon>
        <taxon>Microbacteriaceae</taxon>
        <taxon>Agromyces</taxon>
    </lineage>
</organism>
<protein>
    <submittedName>
        <fullName evidence="1">Uncharacterized protein</fullName>
    </submittedName>
</protein>
<name>A0ABV5SMD8_9MICO</name>